<evidence type="ECO:0000313" key="8">
    <source>
        <dbReference type="Proteomes" id="UP000240572"/>
    </source>
</evidence>
<dbReference type="PROSITE" id="PS50889">
    <property type="entry name" value="S4"/>
    <property type="match status" value="1"/>
</dbReference>
<comment type="similarity">
    <text evidence="1">Belongs to the HSP15 family.</text>
</comment>
<feature type="domain" description="RNA-binding S4" evidence="6">
    <location>
        <begin position="9"/>
        <end position="53"/>
    </location>
</feature>
<dbReference type="RefSeq" id="WP_106521601.1">
    <property type="nucleotide sequence ID" value="NZ_PYGD01000001.1"/>
</dbReference>
<evidence type="ECO:0000313" key="7">
    <source>
        <dbReference type="EMBL" id="PSK94919.1"/>
    </source>
</evidence>
<dbReference type="AlphaFoldDB" id="A0A2P8DCI4"/>
<dbReference type="GO" id="GO:0003677">
    <property type="term" value="F:DNA binding"/>
    <property type="evidence" value="ECO:0007669"/>
    <property type="project" value="UniProtKB-KW"/>
</dbReference>
<keyword evidence="3" id="KW-0238">DNA-binding</keyword>
<gene>
    <name evidence="7" type="ORF">B0I18_1011082</name>
</gene>
<dbReference type="EMBL" id="PYGD01000001">
    <property type="protein sequence ID" value="PSK94919.1"/>
    <property type="molecule type" value="Genomic_DNA"/>
</dbReference>
<dbReference type="GO" id="GO:0034605">
    <property type="term" value="P:cellular response to heat"/>
    <property type="evidence" value="ECO:0007669"/>
    <property type="project" value="InterPro"/>
</dbReference>
<organism evidence="7 8">
    <name type="scientific">Taibaiella chishuiensis</name>
    <dbReference type="NCBI Taxonomy" id="1434707"/>
    <lineage>
        <taxon>Bacteria</taxon>
        <taxon>Pseudomonadati</taxon>
        <taxon>Bacteroidota</taxon>
        <taxon>Chitinophagia</taxon>
        <taxon>Chitinophagales</taxon>
        <taxon>Chitinophagaceae</taxon>
        <taxon>Taibaiella</taxon>
    </lineage>
</organism>
<keyword evidence="2 4" id="KW-0694">RNA-binding</keyword>
<accession>A0A2P8DCI4</accession>
<dbReference type="SUPFAM" id="SSF55174">
    <property type="entry name" value="Alpha-L RNA-binding motif"/>
    <property type="match status" value="1"/>
</dbReference>
<feature type="region of interest" description="Disordered" evidence="5">
    <location>
        <begin position="106"/>
        <end position="129"/>
    </location>
</feature>
<dbReference type="Pfam" id="PF01479">
    <property type="entry name" value="S4"/>
    <property type="match status" value="1"/>
</dbReference>
<evidence type="ECO:0000256" key="4">
    <source>
        <dbReference type="PROSITE-ProRule" id="PRU00182"/>
    </source>
</evidence>
<proteinExistence type="inferred from homology"/>
<comment type="caution">
    <text evidence="7">The sequence shown here is derived from an EMBL/GenBank/DDBJ whole genome shotgun (WGS) entry which is preliminary data.</text>
</comment>
<feature type="compositionally biased region" description="Basic and acidic residues" evidence="5">
    <location>
        <begin position="119"/>
        <end position="129"/>
    </location>
</feature>
<dbReference type="GO" id="GO:0003727">
    <property type="term" value="F:single-stranded RNA binding"/>
    <property type="evidence" value="ECO:0007669"/>
    <property type="project" value="InterPro"/>
</dbReference>
<dbReference type="CDD" id="cd00165">
    <property type="entry name" value="S4"/>
    <property type="match status" value="1"/>
</dbReference>
<keyword evidence="7" id="KW-0346">Stress response</keyword>
<dbReference type="Gene3D" id="3.10.290.10">
    <property type="entry name" value="RNA-binding S4 domain"/>
    <property type="match status" value="1"/>
</dbReference>
<evidence type="ECO:0000256" key="1">
    <source>
        <dbReference type="ARBA" id="ARBA00008396"/>
    </source>
</evidence>
<protein>
    <submittedName>
        <fullName evidence="7">Heat shock protein Hsp15</fullName>
    </submittedName>
</protein>
<evidence type="ECO:0000256" key="5">
    <source>
        <dbReference type="SAM" id="MobiDB-lite"/>
    </source>
</evidence>
<sequence length="129" mass="15008">MEKNAEKLRIDKYLWSIRVFKTRSLAADACEAGRVRWNGNPVKASKQVNVGEQYDIRTPERRWNIEVTGLLQTRKAYPEAVKFYIDHTPEEDKTITGSQASSFYTGKRLSKVGRPTKQQRRDLDEFLDN</sequence>
<dbReference type="InterPro" id="IPR025708">
    <property type="entry name" value="HSP15"/>
</dbReference>
<evidence type="ECO:0000256" key="2">
    <source>
        <dbReference type="ARBA" id="ARBA00022884"/>
    </source>
</evidence>
<reference evidence="7 8" key="1">
    <citation type="submission" date="2018-03" db="EMBL/GenBank/DDBJ databases">
        <title>Genomic Encyclopedia of Type Strains, Phase III (KMG-III): the genomes of soil and plant-associated and newly described type strains.</title>
        <authorList>
            <person name="Whitman W."/>
        </authorList>
    </citation>
    <scope>NUCLEOTIDE SEQUENCE [LARGE SCALE GENOMIC DNA]</scope>
    <source>
        <strain evidence="7 8">CGMCC 1.12700</strain>
    </source>
</reference>
<dbReference type="PIRSF" id="PIRSF016821">
    <property type="entry name" value="HSP15"/>
    <property type="match status" value="1"/>
</dbReference>
<dbReference type="InterPro" id="IPR036986">
    <property type="entry name" value="S4_RNA-bd_sf"/>
</dbReference>
<dbReference type="InterPro" id="IPR002942">
    <property type="entry name" value="S4_RNA-bd"/>
</dbReference>
<dbReference type="Proteomes" id="UP000240572">
    <property type="component" value="Unassembled WGS sequence"/>
</dbReference>
<keyword evidence="8" id="KW-1185">Reference proteome</keyword>
<name>A0A2P8DCI4_9BACT</name>
<dbReference type="OrthoDB" id="9797176at2"/>
<evidence type="ECO:0000259" key="6">
    <source>
        <dbReference type="Pfam" id="PF01479"/>
    </source>
</evidence>
<dbReference type="GO" id="GO:0043023">
    <property type="term" value="F:ribosomal large subunit binding"/>
    <property type="evidence" value="ECO:0007669"/>
    <property type="project" value="InterPro"/>
</dbReference>
<evidence type="ECO:0000256" key="3">
    <source>
        <dbReference type="ARBA" id="ARBA00023125"/>
    </source>
</evidence>